<dbReference type="GO" id="GO:0071111">
    <property type="term" value="F:cyclic-guanylate-specific phosphodiesterase activity"/>
    <property type="evidence" value="ECO:0007669"/>
    <property type="project" value="UniProtKB-EC"/>
</dbReference>
<keyword evidence="8 10" id="KW-0472">Membrane</keyword>
<dbReference type="Gene3D" id="3.20.20.450">
    <property type="entry name" value="EAL domain"/>
    <property type="match status" value="1"/>
</dbReference>
<name>A0A7Y2JWU6_9BURK</name>
<keyword evidence="5 10" id="KW-0812">Transmembrane</keyword>
<organism evidence="12 13">
    <name type="scientific">Telluria aromaticivorans</name>
    <dbReference type="NCBI Taxonomy" id="2725995"/>
    <lineage>
        <taxon>Bacteria</taxon>
        <taxon>Pseudomonadati</taxon>
        <taxon>Pseudomonadota</taxon>
        <taxon>Betaproteobacteria</taxon>
        <taxon>Burkholderiales</taxon>
        <taxon>Oxalobacteraceae</taxon>
        <taxon>Telluria group</taxon>
        <taxon>Telluria</taxon>
    </lineage>
</organism>
<accession>A0A7Y2JWU6</accession>
<dbReference type="SMART" id="SM00052">
    <property type="entry name" value="EAL"/>
    <property type="match status" value="1"/>
</dbReference>
<dbReference type="InterPro" id="IPR050706">
    <property type="entry name" value="Cyclic-di-GMP_PDE-like"/>
</dbReference>
<evidence type="ECO:0000256" key="8">
    <source>
        <dbReference type="ARBA" id="ARBA00023136"/>
    </source>
</evidence>
<dbReference type="PANTHER" id="PTHR33121:SF81">
    <property type="entry name" value="CYCLIC DI-GMP PHOSPHODIESTERASE PDEB-RELATED"/>
    <property type="match status" value="1"/>
</dbReference>
<gene>
    <name evidence="12" type="ORF">HGB41_05650</name>
</gene>
<evidence type="ECO:0000256" key="9">
    <source>
        <dbReference type="ARBA" id="ARBA00034290"/>
    </source>
</evidence>
<comment type="subcellular location">
    <subcellularLocation>
        <location evidence="1">Cell membrane</location>
        <topology evidence="1">Multi-pass membrane protein</topology>
    </subcellularLocation>
</comment>
<reference evidence="12 13" key="1">
    <citation type="submission" date="2020-04" db="EMBL/GenBank/DDBJ databases">
        <title>Massilia sp. nov., a cold adapted bacteria isolated from Arctic soil.</title>
        <authorList>
            <person name="Son J."/>
            <person name="Ka J.-O."/>
        </authorList>
    </citation>
    <scope>NUCLEOTIDE SEQUENCE [LARGE SCALE GENOMIC DNA]</scope>
    <source>
        <strain evidence="12 13">ML15P13</strain>
    </source>
</reference>
<evidence type="ECO:0000256" key="6">
    <source>
        <dbReference type="ARBA" id="ARBA00022801"/>
    </source>
</evidence>
<dbReference type="CDD" id="cd01948">
    <property type="entry name" value="EAL"/>
    <property type="match status" value="1"/>
</dbReference>
<evidence type="ECO:0000256" key="4">
    <source>
        <dbReference type="ARBA" id="ARBA00022636"/>
    </source>
</evidence>
<evidence type="ECO:0000256" key="7">
    <source>
        <dbReference type="ARBA" id="ARBA00022989"/>
    </source>
</evidence>
<comment type="catalytic activity">
    <reaction evidence="9">
        <text>3',3'-c-di-GMP + H2O = 5'-phosphoguanylyl(3'-&gt;5')guanosine + H(+)</text>
        <dbReference type="Rhea" id="RHEA:24902"/>
        <dbReference type="ChEBI" id="CHEBI:15377"/>
        <dbReference type="ChEBI" id="CHEBI:15378"/>
        <dbReference type="ChEBI" id="CHEBI:58754"/>
        <dbReference type="ChEBI" id="CHEBI:58805"/>
        <dbReference type="EC" id="3.1.4.52"/>
    </reaction>
</comment>
<dbReference type="EC" id="3.1.4.52" evidence="2"/>
<feature type="transmembrane region" description="Helical" evidence="10">
    <location>
        <begin position="246"/>
        <end position="265"/>
    </location>
</feature>
<evidence type="ECO:0000313" key="13">
    <source>
        <dbReference type="Proteomes" id="UP000533905"/>
    </source>
</evidence>
<evidence type="ECO:0000256" key="2">
    <source>
        <dbReference type="ARBA" id="ARBA00012282"/>
    </source>
</evidence>
<proteinExistence type="predicted"/>
<keyword evidence="4" id="KW-0973">c-di-GMP</keyword>
<dbReference type="SUPFAM" id="SSF141868">
    <property type="entry name" value="EAL domain-like"/>
    <property type="match status" value="1"/>
</dbReference>
<dbReference type="EMBL" id="JABAIV010000002">
    <property type="protein sequence ID" value="NNG22485.1"/>
    <property type="molecule type" value="Genomic_DNA"/>
</dbReference>
<evidence type="ECO:0000313" key="12">
    <source>
        <dbReference type="EMBL" id="NNG22485.1"/>
    </source>
</evidence>
<dbReference type="Pfam" id="PF00563">
    <property type="entry name" value="EAL"/>
    <property type="match status" value="1"/>
</dbReference>
<feature type="domain" description="EAL" evidence="11">
    <location>
        <begin position="268"/>
        <end position="520"/>
    </location>
</feature>
<keyword evidence="6" id="KW-0378">Hydrolase</keyword>
<dbReference type="InterPro" id="IPR035919">
    <property type="entry name" value="EAL_sf"/>
</dbReference>
<evidence type="ECO:0000256" key="3">
    <source>
        <dbReference type="ARBA" id="ARBA00022475"/>
    </source>
</evidence>
<comment type="caution">
    <text evidence="12">The sequence shown here is derived from an EMBL/GenBank/DDBJ whole genome shotgun (WGS) entry which is preliminary data.</text>
</comment>
<dbReference type="InterPro" id="IPR001633">
    <property type="entry name" value="EAL_dom"/>
</dbReference>
<evidence type="ECO:0000259" key="11">
    <source>
        <dbReference type="PROSITE" id="PS50883"/>
    </source>
</evidence>
<keyword evidence="13" id="KW-1185">Reference proteome</keyword>
<dbReference type="RefSeq" id="WP_171082109.1">
    <property type="nucleotide sequence ID" value="NZ_JABAIV010000002.1"/>
</dbReference>
<dbReference type="GO" id="GO:0005886">
    <property type="term" value="C:plasma membrane"/>
    <property type="evidence" value="ECO:0007669"/>
    <property type="project" value="UniProtKB-SubCell"/>
</dbReference>
<dbReference type="Pfam" id="PF12792">
    <property type="entry name" value="CSS-motif"/>
    <property type="match status" value="1"/>
</dbReference>
<dbReference type="PANTHER" id="PTHR33121">
    <property type="entry name" value="CYCLIC DI-GMP PHOSPHODIESTERASE PDEF"/>
    <property type="match status" value="1"/>
</dbReference>
<keyword evidence="7 10" id="KW-1133">Transmembrane helix</keyword>
<evidence type="ECO:0000256" key="10">
    <source>
        <dbReference type="SAM" id="Phobius"/>
    </source>
</evidence>
<dbReference type="PROSITE" id="PS50883">
    <property type="entry name" value="EAL"/>
    <property type="match status" value="1"/>
</dbReference>
<evidence type="ECO:0000256" key="1">
    <source>
        <dbReference type="ARBA" id="ARBA00004651"/>
    </source>
</evidence>
<keyword evidence="3" id="KW-1003">Cell membrane</keyword>
<protein>
    <recommendedName>
        <fullName evidence="2">cyclic-guanylate-specific phosphodiesterase</fullName>
        <ecNumber evidence="2">3.1.4.52</ecNumber>
    </recommendedName>
</protein>
<dbReference type="AlphaFoldDB" id="A0A7Y2JWU6"/>
<dbReference type="InterPro" id="IPR024744">
    <property type="entry name" value="CSS-motif_dom"/>
</dbReference>
<dbReference type="Proteomes" id="UP000533905">
    <property type="component" value="Unassembled WGS sequence"/>
</dbReference>
<sequence length="531" mass="58313">MEKRLVFAVAVVGVVLAIIVPPWLAWNEAQRQAYQTESTLALGYAKDVLRRLDETGGQSLQGIERLERIGSGPCSPEAQALMRQIDLTSTYIQAIGHISNGTLICSSMGYAPVSLGAQAFRSSTGVILYTAIPIGDSIMSRLVGFQRGKFVALFHRDLPLDTWTAVPGVSLGVVHLDLPVTGDPIIHRGHVDGRWRLRLERRFDTTFVADGYLVAVVRSRRFPIVGIAAVPEIHLSHQTMNLAKRLVPASMLAGLALAVAIVLLARRQVSLANSLRQGLRHHEFFLAYQPVVELTSGRWVGVEALLRWRRPTGELIGPDVFIAVAEQTGTINRLTERVLELLQHDLGDFLVHHPEFHIALNLSAHDLTCDNIVRMLERLLMETGAKPANLIVEVTERALLDLASAGPVLAALRARGIEVAIDDFGTGYSSLSYLESLELDFLKIDRCFIETIGTRAPTSQVVQHIIAIARTMGLRMVAEGVETEAQARYLAEHGVQYAQGWLFAKAMSFKELVSALNEHGSTVNVTATNDR</sequence>
<evidence type="ECO:0000256" key="5">
    <source>
        <dbReference type="ARBA" id="ARBA00022692"/>
    </source>
</evidence>